<evidence type="ECO:0000256" key="1">
    <source>
        <dbReference type="SAM" id="MobiDB-lite"/>
    </source>
</evidence>
<dbReference type="EMBL" id="FOIC01000006">
    <property type="protein sequence ID" value="SET42916.1"/>
    <property type="molecule type" value="Genomic_DNA"/>
</dbReference>
<sequence length="372" mass="40182">MRRLSQVKTAVQKRLPAVTRSPIAALVFALTLLVVVAVAGVVVGYEFPSGISADAWISSPRLVLWSSIVVLAIVTIGGYLLYRRYEEMLLDQWRQLSNWAQAIIAGTVCAALVAIGLGFATLAGAVPLVFVPVWSLIAWLVATVCTLRQRRNPDPDDSSSALESMLITVGYAQAKHLQTRTLAGIVGLAGAILGSVGVRALFSWFTVTLTPLQTAFLAVCVWLLATVLVYNRYASTITDRTDLEFVAVSNPELRDGREVTIKNTGTDPIDLAQAKLRDTNRDCYQFDGGVTLKPGASCSFAVPASFSLEPNEATMALPLGYTLTQGSEYPMLYTRDGEQFVLQGGTEVRDRDSTHDTTRQPVGLGADPTPQE</sequence>
<feature type="region of interest" description="Disordered" evidence="1">
    <location>
        <begin position="347"/>
        <end position="372"/>
    </location>
</feature>
<protein>
    <submittedName>
        <fullName evidence="4">Uncharacterized protein</fullName>
    </submittedName>
</protein>
<feature type="transmembrane region" description="Helical" evidence="2">
    <location>
        <begin position="102"/>
        <end position="123"/>
    </location>
</feature>
<evidence type="ECO:0000313" key="6">
    <source>
        <dbReference type="Proteomes" id="UP000324021"/>
    </source>
</evidence>
<evidence type="ECO:0000313" key="4">
    <source>
        <dbReference type="EMBL" id="SET42916.1"/>
    </source>
</evidence>
<keyword evidence="2" id="KW-0472">Membrane</keyword>
<keyword evidence="2" id="KW-1133">Transmembrane helix</keyword>
<evidence type="ECO:0000313" key="3">
    <source>
        <dbReference type="EMBL" id="SDC65503.1"/>
    </source>
</evidence>
<keyword evidence="2" id="KW-0812">Transmembrane</keyword>
<accession>A0A1I0ECJ0</accession>
<reference evidence="4" key="1">
    <citation type="submission" date="2016-10" db="EMBL/GenBank/DDBJ databases">
        <authorList>
            <person name="de Groot N.N."/>
        </authorList>
    </citation>
    <scope>NUCLEOTIDE SEQUENCE [LARGE SCALE GENOMIC DNA]</scope>
    <source>
        <strain evidence="4">CDM_6</strain>
    </source>
</reference>
<name>A0A1I0ECJ0_9EURY</name>
<proteinExistence type="predicted"/>
<feature type="transmembrane region" description="Helical" evidence="2">
    <location>
        <begin position="21"/>
        <end position="42"/>
    </location>
</feature>
<dbReference type="Proteomes" id="UP000199320">
    <property type="component" value="Unassembled WGS sequence"/>
</dbReference>
<evidence type="ECO:0000256" key="2">
    <source>
        <dbReference type="SAM" id="Phobius"/>
    </source>
</evidence>
<organism evidence="4 5">
    <name type="scientific">Natrinema hispanicum</name>
    <dbReference type="NCBI Taxonomy" id="392421"/>
    <lineage>
        <taxon>Archaea</taxon>
        <taxon>Methanobacteriati</taxon>
        <taxon>Methanobacteriota</taxon>
        <taxon>Stenosarchaea group</taxon>
        <taxon>Halobacteria</taxon>
        <taxon>Halobacteriales</taxon>
        <taxon>Natrialbaceae</taxon>
        <taxon>Natrinema</taxon>
    </lineage>
</organism>
<feature type="transmembrane region" description="Helical" evidence="2">
    <location>
        <begin position="211"/>
        <end position="230"/>
    </location>
</feature>
<dbReference type="Proteomes" id="UP000324021">
    <property type="component" value="Unassembled WGS sequence"/>
</dbReference>
<evidence type="ECO:0000313" key="5">
    <source>
        <dbReference type="Proteomes" id="UP000199320"/>
    </source>
</evidence>
<dbReference type="OrthoDB" id="170367at2157"/>
<keyword evidence="5" id="KW-1185">Reference proteome</keyword>
<dbReference type="AlphaFoldDB" id="A0A1I0ECJ0"/>
<feature type="transmembrane region" description="Helical" evidence="2">
    <location>
        <begin position="129"/>
        <end position="147"/>
    </location>
</feature>
<feature type="compositionally biased region" description="Basic and acidic residues" evidence="1">
    <location>
        <begin position="347"/>
        <end position="358"/>
    </location>
</feature>
<gene>
    <name evidence="4" type="ORF">SAMN04488694_106189</name>
    <name evidence="3" type="ORF">SAMN05192552_10066</name>
</gene>
<feature type="transmembrane region" description="Helical" evidence="2">
    <location>
        <begin position="182"/>
        <end position="205"/>
    </location>
</feature>
<feature type="transmembrane region" description="Helical" evidence="2">
    <location>
        <begin position="62"/>
        <end position="82"/>
    </location>
</feature>
<reference evidence="5 6" key="2">
    <citation type="submission" date="2016-10" db="EMBL/GenBank/DDBJ databases">
        <authorList>
            <person name="Varghese N."/>
            <person name="Submissions S."/>
        </authorList>
    </citation>
    <scope>NUCLEOTIDE SEQUENCE [LARGE SCALE GENOMIC DNA]</scope>
    <source>
        <strain evidence="3 6">CDM_1</strain>
        <strain evidence="5">CDM_6</strain>
    </source>
</reference>
<dbReference type="EMBL" id="FMZP01000006">
    <property type="protein sequence ID" value="SDC65503.1"/>
    <property type="molecule type" value="Genomic_DNA"/>
</dbReference>